<evidence type="ECO:0000313" key="4">
    <source>
        <dbReference type="Proteomes" id="UP000441797"/>
    </source>
</evidence>
<dbReference type="PANTHER" id="PTHR37828:SF1">
    <property type="entry name" value="YCII-RELATED DOMAIN-CONTAINING PROTEIN"/>
    <property type="match status" value="1"/>
</dbReference>
<evidence type="ECO:0000259" key="2">
    <source>
        <dbReference type="Pfam" id="PF03795"/>
    </source>
</evidence>
<dbReference type="InterPro" id="IPR011008">
    <property type="entry name" value="Dimeric_a/b-barrel"/>
</dbReference>
<evidence type="ECO:0000313" key="3">
    <source>
        <dbReference type="EMBL" id="MUL37937.1"/>
    </source>
</evidence>
<feature type="domain" description="YCII-related" evidence="2">
    <location>
        <begin position="15"/>
        <end position="83"/>
    </location>
</feature>
<evidence type="ECO:0000256" key="1">
    <source>
        <dbReference type="ARBA" id="ARBA00007689"/>
    </source>
</evidence>
<dbReference type="AlphaFoldDB" id="A0A6N8G0P5"/>
<dbReference type="Pfam" id="PF03795">
    <property type="entry name" value="YCII"/>
    <property type="match status" value="1"/>
</dbReference>
<dbReference type="InterPro" id="IPR005545">
    <property type="entry name" value="YCII"/>
</dbReference>
<organism evidence="3 4">
    <name type="scientific">Gloeocapsopsis dulcis AAB1 = 1H9</name>
    <dbReference type="NCBI Taxonomy" id="1433147"/>
    <lineage>
        <taxon>Bacteria</taxon>
        <taxon>Bacillati</taxon>
        <taxon>Cyanobacteriota</taxon>
        <taxon>Cyanophyceae</taxon>
        <taxon>Oscillatoriophycideae</taxon>
        <taxon>Chroococcales</taxon>
        <taxon>Chroococcaceae</taxon>
        <taxon>Gloeocapsopsis</taxon>
        <taxon>Gloeocapsopsis dulcis</taxon>
    </lineage>
</organism>
<dbReference type="Gene3D" id="3.30.70.1060">
    <property type="entry name" value="Dimeric alpha+beta barrel"/>
    <property type="match status" value="1"/>
</dbReference>
<sequence length="88" mass="10104">MPWFVKIEEGIVEKPEFDQHVPAHKAYVKDLIANGHQARSGYWTQRGGGMMIFQAESLEEAKAIVAKDPLIQNGCVRYKLYQWQVVVE</sequence>
<gene>
    <name evidence="3" type="ORF">BWI75_16775</name>
</gene>
<name>A0A6N8G0P5_9CHRO</name>
<comment type="caution">
    <text evidence="3">The sequence shown here is derived from an EMBL/GenBank/DDBJ whole genome shotgun (WGS) entry which is preliminary data.</text>
</comment>
<accession>A0A6N8G0P5</accession>
<protein>
    <recommendedName>
        <fullName evidence="2">YCII-related domain-containing protein</fullName>
    </recommendedName>
</protein>
<comment type="similarity">
    <text evidence="1">Belongs to the YciI family.</text>
</comment>
<dbReference type="SUPFAM" id="SSF54909">
    <property type="entry name" value="Dimeric alpha+beta barrel"/>
    <property type="match status" value="1"/>
</dbReference>
<dbReference type="PANTHER" id="PTHR37828">
    <property type="entry name" value="GSR2449 PROTEIN"/>
    <property type="match status" value="1"/>
</dbReference>
<dbReference type="OrthoDB" id="531275at2"/>
<dbReference type="EMBL" id="NAPY01000029">
    <property type="protein sequence ID" value="MUL37937.1"/>
    <property type="molecule type" value="Genomic_DNA"/>
</dbReference>
<reference evidence="3 4" key="1">
    <citation type="journal article" date="2019" name="Front. Microbiol.">
        <title>Genomic Features for Desiccation Tolerance and Sugar Biosynthesis in the Extremophile Gloeocapsopsis sp. UTEX B3054.</title>
        <authorList>
            <person name="Urrejola C."/>
            <person name="Alcorta J."/>
            <person name="Salas L."/>
            <person name="Vasquez M."/>
            <person name="Polz M.F."/>
            <person name="Vicuna R."/>
            <person name="Diez B."/>
        </authorList>
    </citation>
    <scope>NUCLEOTIDE SEQUENCE [LARGE SCALE GENOMIC DNA]</scope>
    <source>
        <strain evidence="3 4">1H9</strain>
    </source>
</reference>
<dbReference type="RefSeq" id="WP_105222152.1">
    <property type="nucleotide sequence ID" value="NZ_CAWNSU010000001.1"/>
</dbReference>
<keyword evidence="4" id="KW-1185">Reference proteome</keyword>
<dbReference type="Proteomes" id="UP000441797">
    <property type="component" value="Unassembled WGS sequence"/>
</dbReference>
<proteinExistence type="inferred from homology"/>